<keyword evidence="2 3" id="KW-0040">ANK repeat</keyword>
<evidence type="ECO:0000256" key="1">
    <source>
        <dbReference type="ARBA" id="ARBA00022737"/>
    </source>
</evidence>
<reference evidence="5" key="1">
    <citation type="journal article" date="2023" name="G3 (Bethesda)">
        <title>A reference genome for the long-term kleptoplast-retaining sea slug Elysia crispata morphotype clarki.</title>
        <authorList>
            <person name="Eastman K.E."/>
            <person name="Pendleton A.L."/>
            <person name="Shaikh M.A."/>
            <person name="Suttiyut T."/>
            <person name="Ogas R."/>
            <person name="Tomko P."/>
            <person name="Gavelis G."/>
            <person name="Widhalm J.R."/>
            <person name="Wisecaver J.H."/>
        </authorList>
    </citation>
    <scope>NUCLEOTIDE SEQUENCE</scope>
    <source>
        <strain evidence="5">ECLA1</strain>
    </source>
</reference>
<feature type="repeat" description="ANK" evidence="3">
    <location>
        <begin position="142"/>
        <end position="174"/>
    </location>
</feature>
<dbReference type="PROSITE" id="PS50088">
    <property type="entry name" value="ANK_REPEAT"/>
    <property type="match status" value="3"/>
</dbReference>
<dbReference type="PANTHER" id="PTHR24198:SF165">
    <property type="entry name" value="ANKYRIN REPEAT-CONTAINING PROTEIN-RELATED"/>
    <property type="match status" value="1"/>
</dbReference>
<dbReference type="EMBL" id="JAWDGP010000218">
    <property type="protein sequence ID" value="KAK3802735.1"/>
    <property type="molecule type" value="Genomic_DNA"/>
</dbReference>
<dbReference type="Gene3D" id="1.25.40.20">
    <property type="entry name" value="Ankyrin repeat-containing domain"/>
    <property type="match status" value="3"/>
</dbReference>
<dbReference type="InterPro" id="IPR036770">
    <property type="entry name" value="Ankyrin_rpt-contain_sf"/>
</dbReference>
<proteinExistence type="predicted"/>
<accession>A0AAE1BBE9</accession>
<feature type="domain" description="SOCS box" evidence="4">
    <location>
        <begin position="595"/>
        <end position="638"/>
    </location>
</feature>
<dbReference type="Pfam" id="PF00023">
    <property type="entry name" value="Ank"/>
    <property type="match status" value="1"/>
</dbReference>
<dbReference type="SUPFAM" id="SSF158235">
    <property type="entry name" value="SOCS box-like"/>
    <property type="match status" value="1"/>
</dbReference>
<dbReference type="CDD" id="cd03587">
    <property type="entry name" value="SOCS"/>
    <property type="match status" value="1"/>
</dbReference>
<dbReference type="Pfam" id="PF07525">
    <property type="entry name" value="SOCS_box"/>
    <property type="match status" value="1"/>
</dbReference>
<evidence type="ECO:0000259" key="4">
    <source>
        <dbReference type="PROSITE" id="PS50225"/>
    </source>
</evidence>
<feature type="repeat" description="ANK" evidence="3">
    <location>
        <begin position="247"/>
        <end position="279"/>
    </location>
</feature>
<dbReference type="InterPro" id="IPR036036">
    <property type="entry name" value="SOCS_box-like_dom_sf"/>
</dbReference>
<dbReference type="SMART" id="SM00248">
    <property type="entry name" value="ANK"/>
    <property type="match status" value="9"/>
</dbReference>
<dbReference type="AlphaFoldDB" id="A0AAE1BBE9"/>
<evidence type="ECO:0000313" key="6">
    <source>
        <dbReference type="Proteomes" id="UP001283361"/>
    </source>
</evidence>
<keyword evidence="6" id="KW-1185">Reference proteome</keyword>
<evidence type="ECO:0000256" key="2">
    <source>
        <dbReference type="ARBA" id="ARBA00023043"/>
    </source>
</evidence>
<evidence type="ECO:0000313" key="5">
    <source>
        <dbReference type="EMBL" id="KAK3802735.1"/>
    </source>
</evidence>
<comment type="caution">
    <text evidence="5">The sequence shown here is derived from an EMBL/GenBank/DDBJ whole genome shotgun (WGS) entry which is preliminary data.</text>
</comment>
<dbReference type="SUPFAM" id="SSF48403">
    <property type="entry name" value="Ankyrin repeat"/>
    <property type="match status" value="2"/>
</dbReference>
<dbReference type="PROSITE" id="PS50225">
    <property type="entry name" value="SOCS"/>
    <property type="match status" value="1"/>
</dbReference>
<dbReference type="Proteomes" id="UP001283361">
    <property type="component" value="Unassembled WGS sequence"/>
</dbReference>
<dbReference type="PROSITE" id="PS50297">
    <property type="entry name" value="ANK_REP_REGION"/>
    <property type="match status" value="2"/>
</dbReference>
<gene>
    <name evidence="5" type="ORF">RRG08_001997</name>
</gene>
<dbReference type="GO" id="GO:0035556">
    <property type="term" value="P:intracellular signal transduction"/>
    <property type="evidence" value="ECO:0007669"/>
    <property type="project" value="InterPro"/>
</dbReference>
<dbReference type="InterPro" id="IPR002110">
    <property type="entry name" value="Ankyrin_rpt"/>
</dbReference>
<name>A0AAE1BBE9_9GAST</name>
<protein>
    <recommendedName>
        <fullName evidence="4">SOCS box domain-containing protein</fullName>
    </recommendedName>
</protein>
<dbReference type="InterPro" id="IPR001496">
    <property type="entry name" value="SOCS_box"/>
</dbReference>
<keyword evidence="1" id="KW-0677">Repeat</keyword>
<dbReference type="PANTHER" id="PTHR24198">
    <property type="entry name" value="ANKYRIN REPEAT AND PROTEIN KINASE DOMAIN-CONTAINING PROTEIN"/>
    <property type="match status" value="1"/>
</dbReference>
<sequence>MIPFYHQILKSRKETLKCSFEGGQQYFLPLLKMQAKLLEKSLQYASVGVAARLGDLVAVQEMIWHDRPVDVFDNRGWSPIHEAAHAGNTGCLEFLLRQPGVDPDWVTHAKETALLLAARQGQHDALVSLINFRADLDLSTNEGYTPLWEALNNDNFHCFRTLVKKDADVDVRIYTGYSALHLAAEKGSADSVNLLLMKGADLDVYADHNLSPLFLACHKGHIDCVKILVKFAKERGLMHIVNAAAEDNATPLLIAAQEGYPDIVDFLLRHGANADISVTVDDSQCVALQYAVYKGHARCVQLLLPYTDLSVFTTYDKMHPLVQALKHQDTTILEMLHQHLDIHRLSPVSAYLKSKLGHLTSALVPARVCSLLCLVKSGWSVTGAEYLLKNGVSPNISNGDKDKVKDHIASMMRRDGSSQGIEEELPPLIVALWTNNVPLFQLLLRYGANPNFYHKNVTGNVAMLLAFQNDLERDLSAMIVRNSRQPNFQIFYIWQLFLAGAESHSLFDLDGIRGGHSAGMGGVSPSLAPLPNPAITNLFGLKFHMFKRKENLVPVLALLMCISDHASLPNYVLTDSDFDTDQRKVLQTISEKTNSLSHRCRRVVVHQLGKENCYCRSSMAKLHIPTVLQDYLMFSELEPPLQDMILKFITVNPPDETGDGTR</sequence>
<feature type="repeat" description="ANK" evidence="3">
    <location>
        <begin position="175"/>
        <end position="207"/>
    </location>
</feature>
<dbReference type="Pfam" id="PF12796">
    <property type="entry name" value="Ank_2"/>
    <property type="match status" value="2"/>
</dbReference>
<dbReference type="SMART" id="SM00969">
    <property type="entry name" value="SOCS_box"/>
    <property type="match status" value="1"/>
</dbReference>
<evidence type="ECO:0000256" key="3">
    <source>
        <dbReference type="PROSITE-ProRule" id="PRU00023"/>
    </source>
</evidence>
<organism evidence="5 6">
    <name type="scientific">Elysia crispata</name>
    <name type="common">lettuce slug</name>
    <dbReference type="NCBI Taxonomy" id="231223"/>
    <lineage>
        <taxon>Eukaryota</taxon>
        <taxon>Metazoa</taxon>
        <taxon>Spiralia</taxon>
        <taxon>Lophotrochozoa</taxon>
        <taxon>Mollusca</taxon>
        <taxon>Gastropoda</taxon>
        <taxon>Heterobranchia</taxon>
        <taxon>Euthyneura</taxon>
        <taxon>Panpulmonata</taxon>
        <taxon>Sacoglossa</taxon>
        <taxon>Placobranchoidea</taxon>
        <taxon>Plakobranchidae</taxon>
        <taxon>Elysia</taxon>
    </lineage>
</organism>